<organism evidence="8 9">
    <name type="scientific">Caenorhabditis japonica</name>
    <dbReference type="NCBI Taxonomy" id="281687"/>
    <lineage>
        <taxon>Eukaryota</taxon>
        <taxon>Metazoa</taxon>
        <taxon>Ecdysozoa</taxon>
        <taxon>Nematoda</taxon>
        <taxon>Chromadorea</taxon>
        <taxon>Rhabditida</taxon>
        <taxon>Rhabditina</taxon>
        <taxon>Rhabditomorpha</taxon>
        <taxon>Rhabditoidea</taxon>
        <taxon>Rhabditidae</taxon>
        <taxon>Peloderinae</taxon>
        <taxon>Caenorhabditis</taxon>
    </lineage>
</organism>
<protein>
    <submittedName>
        <fullName evidence="8">TM2 domain-containing protein</fullName>
    </submittedName>
</protein>
<feature type="transmembrane region" description="Helical" evidence="6">
    <location>
        <begin position="126"/>
        <end position="142"/>
    </location>
</feature>
<dbReference type="GO" id="GO:0016020">
    <property type="term" value="C:membrane"/>
    <property type="evidence" value="ECO:0007669"/>
    <property type="project" value="UniProtKB-SubCell"/>
</dbReference>
<dbReference type="EnsemblMetazoa" id="CJA03370.1">
    <property type="protein sequence ID" value="CJA03370.1"/>
    <property type="gene ID" value="WBGene00122574"/>
</dbReference>
<reference evidence="9" key="1">
    <citation type="submission" date="2010-08" db="EMBL/GenBank/DDBJ databases">
        <authorList>
            <consortium name="Caenorhabditis japonica Sequencing Consortium"/>
            <person name="Wilson R.K."/>
        </authorList>
    </citation>
    <scope>NUCLEOTIDE SEQUENCE [LARGE SCALE GENOMIC DNA]</scope>
    <source>
        <strain evidence="9">DF5081</strain>
    </source>
</reference>
<feature type="transmembrane region" description="Helical" evidence="6">
    <location>
        <begin position="303"/>
        <end position="320"/>
    </location>
</feature>
<comment type="subcellular location">
    <subcellularLocation>
        <location evidence="1">Membrane</location>
        <topology evidence="1">Multi-pass membrane protein</topology>
    </subcellularLocation>
</comment>
<dbReference type="PANTHER" id="PTHR44733">
    <property type="entry name" value="DNAJ HOMOLOG SUBFAMILY C MEMBER 22"/>
    <property type="match status" value="1"/>
</dbReference>
<dbReference type="AlphaFoldDB" id="A0A8R1HMF2"/>
<feature type="transmembrane region" description="Helical" evidence="6">
    <location>
        <begin position="223"/>
        <end position="241"/>
    </location>
</feature>
<dbReference type="InterPro" id="IPR007829">
    <property type="entry name" value="TM2"/>
</dbReference>
<evidence type="ECO:0000313" key="8">
    <source>
        <dbReference type="EnsemblMetazoa" id="CJA03370.1"/>
    </source>
</evidence>
<feature type="region of interest" description="Disordered" evidence="5">
    <location>
        <begin position="44"/>
        <end position="79"/>
    </location>
</feature>
<keyword evidence="3 6" id="KW-1133">Transmembrane helix</keyword>
<feature type="compositionally biased region" description="Basic and acidic residues" evidence="5">
    <location>
        <begin position="44"/>
        <end position="69"/>
    </location>
</feature>
<feature type="transmembrane region" description="Helical" evidence="6">
    <location>
        <begin position="101"/>
        <end position="120"/>
    </location>
</feature>
<name>A0A8R1HMF2_CAEJA</name>
<accession>A0A8R1HMF2</accession>
<sequence>MSSERRDQKHVEPWVVRLVFFFFLINGERKEALPILTNLHGPRRAGDVGRKNGRRMEASDRRAETRGDGMEQAEESEDCRDAGATMSFETALRRRGRSVSTGARCLIIIGGIFGVHRLYLRQIPEAFVFFSTLGVFLIGWLYDSFMFRYEVEEYNNSLLNCDENGREREKEKYKKGKLLAAQSKLVDFSFTRFLYSVLYGSYIGFATWLACTVTFGWTDINSIPFIGLVAMGVTAGIYIIGQCGGQSRELAYIWLAAFSSFFIMIRLAQMTVFRATFLSAIVSTVIGNRSAKVRKRRHTWKHFLFWSSLYLMLICVILLGCSRKVADKQVTATRPGTFSQTISVGSLLRDRIFEPKKVYSFFAGNPLIEYHSKADRKSTKNSPKKGGKLAEKSSIWQRIWSGEMFDELTGAAHLTKIDWIELTTTFIVDVLRAESRVVDKSSTVEPFKWALWRNYLIHNFSLDPLVADDRLHVECKRWQTTEKAARKNEAGKEQDFGVLATRQACSTFMS</sequence>
<evidence type="ECO:0000256" key="6">
    <source>
        <dbReference type="SAM" id="Phobius"/>
    </source>
</evidence>
<dbReference type="PANTHER" id="PTHR44733:SF1">
    <property type="entry name" value="DNAJ HOMOLOG SUBFAMILY C MEMBER 22"/>
    <property type="match status" value="1"/>
</dbReference>
<evidence type="ECO:0000256" key="5">
    <source>
        <dbReference type="SAM" id="MobiDB-lite"/>
    </source>
</evidence>
<keyword evidence="9" id="KW-1185">Reference proteome</keyword>
<feature type="transmembrane region" description="Helical" evidence="6">
    <location>
        <begin position="193"/>
        <end position="217"/>
    </location>
</feature>
<dbReference type="Proteomes" id="UP000005237">
    <property type="component" value="Unassembled WGS sequence"/>
</dbReference>
<keyword evidence="2 6" id="KW-0812">Transmembrane</keyword>
<evidence type="ECO:0000256" key="4">
    <source>
        <dbReference type="ARBA" id="ARBA00023136"/>
    </source>
</evidence>
<feature type="transmembrane region" description="Helical" evidence="6">
    <location>
        <begin position="250"/>
        <end position="267"/>
    </location>
</feature>
<keyword evidence="4 6" id="KW-0472">Membrane</keyword>
<evidence type="ECO:0000256" key="3">
    <source>
        <dbReference type="ARBA" id="ARBA00022989"/>
    </source>
</evidence>
<dbReference type="Pfam" id="PF05154">
    <property type="entry name" value="TM2"/>
    <property type="match status" value="1"/>
</dbReference>
<evidence type="ECO:0000256" key="1">
    <source>
        <dbReference type="ARBA" id="ARBA00004141"/>
    </source>
</evidence>
<feature type="domain" description="TM2" evidence="7">
    <location>
        <begin position="105"/>
        <end position="145"/>
    </location>
</feature>
<reference evidence="8" key="2">
    <citation type="submission" date="2022-06" db="UniProtKB">
        <authorList>
            <consortium name="EnsemblMetazoa"/>
        </authorList>
    </citation>
    <scope>IDENTIFICATION</scope>
    <source>
        <strain evidence="8">DF5081</strain>
    </source>
</reference>
<evidence type="ECO:0000259" key="7">
    <source>
        <dbReference type="Pfam" id="PF05154"/>
    </source>
</evidence>
<evidence type="ECO:0000313" key="9">
    <source>
        <dbReference type="Proteomes" id="UP000005237"/>
    </source>
</evidence>
<evidence type="ECO:0000256" key="2">
    <source>
        <dbReference type="ARBA" id="ARBA00022692"/>
    </source>
</evidence>
<proteinExistence type="predicted"/>